<dbReference type="SUPFAM" id="SSF52047">
    <property type="entry name" value="RNI-like"/>
    <property type="match status" value="1"/>
</dbReference>
<dbReference type="InterPro" id="IPR013210">
    <property type="entry name" value="LRR_N_plant-typ"/>
</dbReference>
<dbReference type="Gene3D" id="3.80.10.10">
    <property type="entry name" value="Ribonuclease Inhibitor"/>
    <property type="match status" value="2"/>
</dbReference>
<feature type="transmembrane region" description="Helical" evidence="11">
    <location>
        <begin position="223"/>
        <end position="244"/>
    </location>
</feature>
<dbReference type="InterPro" id="IPR001611">
    <property type="entry name" value="Leu-rich_rpt"/>
</dbReference>
<evidence type="ECO:0000259" key="13">
    <source>
        <dbReference type="Pfam" id="PF08263"/>
    </source>
</evidence>
<keyword evidence="10" id="KW-0325">Glycoprotein</keyword>
<evidence type="ECO:0000256" key="5">
    <source>
        <dbReference type="ARBA" id="ARBA00022729"/>
    </source>
</evidence>
<evidence type="ECO:0000313" key="15">
    <source>
        <dbReference type="Proteomes" id="UP000712600"/>
    </source>
</evidence>
<keyword evidence="9" id="KW-0675">Receptor</keyword>
<protein>
    <recommendedName>
        <fullName evidence="13">Leucine-rich repeat-containing N-terminal plant-type domain-containing protein</fullName>
    </recommendedName>
</protein>
<evidence type="ECO:0000256" key="11">
    <source>
        <dbReference type="SAM" id="Phobius"/>
    </source>
</evidence>
<proteinExistence type="inferred from homology"/>
<name>A0A8S9PQW3_BRACR</name>
<evidence type="ECO:0000256" key="1">
    <source>
        <dbReference type="ARBA" id="ARBA00004167"/>
    </source>
</evidence>
<keyword evidence="6" id="KW-0677">Repeat</keyword>
<feature type="chain" id="PRO_5035928588" description="Leucine-rich repeat-containing N-terminal plant-type domain-containing protein" evidence="12">
    <location>
        <begin position="23"/>
        <end position="444"/>
    </location>
</feature>
<evidence type="ECO:0000256" key="8">
    <source>
        <dbReference type="ARBA" id="ARBA00023136"/>
    </source>
</evidence>
<dbReference type="FunFam" id="3.80.10.10:FF:000111">
    <property type="entry name" value="LRR receptor-like serine/threonine-protein kinase ERECTA"/>
    <property type="match status" value="1"/>
</dbReference>
<evidence type="ECO:0000256" key="2">
    <source>
        <dbReference type="ARBA" id="ARBA00009592"/>
    </source>
</evidence>
<dbReference type="Proteomes" id="UP000712600">
    <property type="component" value="Unassembled WGS sequence"/>
</dbReference>
<comment type="similarity">
    <text evidence="2">Belongs to the RLP family.</text>
</comment>
<dbReference type="PANTHER" id="PTHR48065">
    <property type="entry name" value="OS10G0469600 PROTEIN"/>
    <property type="match status" value="1"/>
</dbReference>
<keyword evidence="5 12" id="KW-0732">Signal</keyword>
<evidence type="ECO:0000256" key="6">
    <source>
        <dbReference type="ARBA" id="ARBA00022737"/>
    </source>
</evidence>
<evidence type="ECO:0000256" key="3">
    <source>
        <dbReference type="ARBA" id="ARBA00022614"/>
    </source>
</evidence>
<dbReference type="EMBL" id="QGKX02001347">
    <property type="protein sequence ID" value="KAF3521921.1"/>
    <property type="molecule type" value="Genomic_DNA"/>
</dbReference>
<gene>
    <name evidence="14" type="ORF">F2Q69_00051182</name>
</gene>
<evidence type="ECO:0000256" key="9">
    <source>
        <dbReference type="ARBA" id="ARBA00023170"/>
    </source>
</evidence>
<evidence type="ECO:0000256" key="7">
    <source>
        <dbReference type="ARBA" id="ARBA00022989"/>
    </source>
</evidence>
<reference evidence="14" key="1">
    <citation type="submission" date="2019-12" db="EMBL/GenBank/DDBJ databases">
        <title>Genome sequencing and annotation of Brassica cretica.</title>
        <authorList>
            <person name="Studholme D.J."/>
            <person name="Sarris P."/>
        </authorList>
    </citation>
    <scope>NUCLEOTIDE SEQUENCE</scope>
    <source>
        <strain evidence="14">PFS-109/04</strain>
        <tissue evidence="14">Leaf</tissue>
    </source>
</reference>
<dbReference type="PANTHER" id="PTHR48065:SF25">
    <property type="entry name" value="OS01G0891700 PROTEIN"/>
    <property type="match status" value="1"/>
</dbReference>
<comment type="subcellular location">
    <subcellularLocation>
        <location evidence="1">Membrane</location>
        <topology evidence="1">Single-pass membrane protein</topology>
    </subcellularLocation>
</comment>
<comment type="caution">
    <text evidence="14">The sequence shown here is derived from an EMBL/GenBank/DDBJ whole genome shotgun (WGS) entry which is preliminary data.</text>
</comment>
<keyword evidence="3" id="KW-0433">Leucine-rich repeat</keyword>
<dbReference type="FunFam" id="3.80.10.10:FF:000400">
    <property type="entry name" value="Nuclear pore complex protein NUP107"/>
    <property type="match status" value="1"/>
</dbReference>
<feature type="signal peptide" evidence="12">
    <location>
        <begin position="1"/>
        <end position="22"/>
    </location>
</feature>
<evidence type="ECO:0000256" key="12">
    <source>
        <dbReference type="SAM" id="SignalP"/>
    </source>
</evidence>
<dbReference type="Pfam" id="PF00560">
    <property type="entry name" value="LRR_1"/>
    <property type="match status" value="6"/>
</dbReference>
<evidence type="ECO:0000256" key="4">
    <source>
        <dbReference type="ARBA" id="ARBA00022692"/>
    </source>
</evidence>
<sequence>MSITTLVSTCLWFLLVSSFTGANEVNVNCLRSIKSQVKDPTRSLSSWVFRNGNATYICSFVGVECWDEDRVLKINLSGYGLEGEFPLGLNDCSSLTGLDLSRNNFSGALPSNIASLIPFVTTLDLSYNQFSGEIPTGLSNVTFLNTLMLQHNQFTGQLPPELASLQRLKQFSVADNHLIGPVPKFNEALNFGPESFANNTDLCGLPMEFCINPGEKVSRFGKMGAAIGAAIFAPVGAFLGWFFFNAFKLSGFGLDGEFPLGFKNCSDLTSLDLSRNKFSGVLPSNIASLIPLVTILDLSENQFSGEIPAGLSNVTFLNTLMLQGNQFTGQLPPKLASLKRLVKFSVADNHLTGPVPKFKEALGPGVESFANNTGLCGPPMDACVDPDEDMIRFGKMGAAVGAALFAPVGQEALYEDNGLSPDRSFRFRGHVYVWCRSHGSVCLE</sequence>
<keyword evidence="8 11" id="KW-0472">Membrane</keyword>
<dbReference type="GO" id="GO:0016020">
    <property type="term" value="C:membrane"/>
    <property type="evidence" value="ECO:0007669"/>
    <property type="project" value="UniProtKB-SubCell"/>
</dbReference>
<organism evidence="14 15">
    <name type="scientific">Brassica cretica</name>
    <name type="common">Mustard</name>
    <dbReference type="NCBI Taxonomy" id="69181"/>
    <lineage>
        <taxon>Eukaryota</taxon>
        <taxon>Viridiplantae</taxon>
        <taxon>Streptophyta</taxon>
        <taxon>Embryophyta</taxon>
        <taxon>Tracheophyta</taxon>
        <taxon>Spermatophyta</taxon>
        <taxon>Magnoliopsida</taxon>
        <taxon>eudicotyledons</taxon>
        <taxon>Gunneridae</taxon>
        <taxon>Pentapetalae</taxon>
        <taxon>rosids</taxon>
        <taxon>malvids</taxon>
        <taxon>Brassicales</taxon>
        <taxon>Brassicaceae</taxon>
        <taxon>Brassiceae</taxon>
        <taxon>Brassica</taxon>
    </lineage>
</organism>
<keyword evidence="4 11" id="KW-0812">Transmembrane</keyword>
<dbReference type="AlphaFoldDB" id="A0A8S9PQW3"/>
<feature type="domain" description="Leucine-rich repeat-containing N-terminal plant-type" evidence="13">
    <location>
        <begin position="28"/>
        <end position="66"/>
    </location>
</feature>
<accession>A0A8S9PQW3</accession>
<dbReference type="InterPro" id="IPR032675">
    <property type="entry name" value="LRR_dom_sf"/>
</dbReference>
<evidence type="ECO:0000313" key="14">
    <source>
        <dbReference type="EMBL" id="KAF3521921.1"/>
    </source>
</evidence>
<evidence type="ECO:0000256" key="10">
    <source>
        <dbReference type="ARBA" id="ARBA00023180"/>
    </source>
</evidence>
<keyword evidence="7 11" id="KW-1133">Transmembrane helix</keyword>
<dbReference type="Pfam" id="PF08263">
    <property type="entry name" value="LRRNT_2"/>
    <property type="match status" value="1"/>
</dbReference>